<name>A0A7J6WAL5_THATH</name>
<dbReference type="EMBL" id="JABWDY010019806">
    <property type="protein sequence ID" value="KAF5193640.1"/>
    <property type="molecule type" value="Genomic_DNA"/>
</dbReference>
<evidence type="ECO:0000313" key="1">
    <source>
        <dbReference type="EMBL" id="KAF5193640.1"/>
    </source>
</evidence>
<accession>A0A7J6WAL5</accession>
<sequence length="60" mass="7171">MRKSSIWILDYYWVTGSVGPHHRPMLTTLLLSQYQLNKKKYSKLYTNARSNMEEENHVGR</sequence>
<feature type="non-terminal residue" evidence="1">
    <location>
        <position position="60"/>
    </location>
</feature>
<reference evidence="1 2" key="1">
    <citation type="submission" date="2020-06" db="EMBL/GenBank/DDBJ databases">
        <title>Transcriptomic and genomic resources for Thalictrum thalictroides and T. hernandezii: Facilitating candidate gene discovery in an emerging model plant lineage.</title>
        <authorList>
            <person name="Arias T."/>
            <person name="Riano-Pachon D.M."/>
            <person name="Di Stilio V.S."/>
        </authorList>
    </citation>
    <scope>NUCLEOTIDE SEQUENCE [LARGE SCALE GENOMIC DNA]</scope>
    <source>
        <strain evidence="2">cv. WT478/WT964</strain>
        <tissue evidence="1">Leaves</tissue>
    </source>
</reference>
<comment type="caution">
    <text evidence="1">The sequence shown here is derived from an EMBL/GenBank/DDBJ whole genome shotgun (WGS) entry which is preliminary data.</text>
</comment>
<dbReference type="AlphaFoldDB" id="A0A7J6WAL5"/>
<protein>
    <submittedName>
        <fullName evidence="1">Uncharacterized protein</fullName>
    </submittedName>
</protein>
<keyword evidence="2" id="KW-1185">Reference proteome</keyword>
<organism evidence="1 2">
    <name type="scientific">Thalictrum thalictroides</name>
    <name type="common">Rue-anemone</name>
    <name type="synonym">Anemone thalictroides</name>
    <dbReference type="NCBI Taxonomy" id="46969"/>
    <lineage>
        <taxon>Eukaryota</taxon>
        <taxon>Viridiplantae</taxon>
        <taxon>Streptophyta</taxon>
        <taxon>Embryophyta</taxon>
        <taxon>Tracheophyta</taxon>
        <taxon>Spermatophyta</taxon>
        <taxon>Magnoliopsida</taxon>
        <taxon>Ranunculales</taxon>
        <taxon>Ranunculaceae</taxon>
        <taxon>Thalictroideae</taxon>
        <taxon>Thalictrum</taxon>
    </lineage>
</organism>
<gene>
    <name evidence="1" type="ORF">FRX31_016773</name>
</gene>
<dbReference type="Proteomes" id="UP000554482">
    <property type="component" value="Unassembled WGS sequence"/>
</dbReference>
<evidence type="ECO:0000313" key="2">
    <source>
        <dbReference type="Proteomes" id="UP000554482"/>
    </source>
</evidence>
<proteinExistence type="predicted"/>